<organism evidence="3 4">
    <name type="scientific">Roseofilum capinflatum BLCC-M114</name>
    <dbReference type="NCBI Taxonomy" id="3022440"/>
    <lineage>
        <taxon>Bacteria</taxon>
        <taxon>Bacillati</taxon>
        <taxon>Cyanobacteriota</taxon>
        <taxon>Cyanophyceae</taxon>
        <taxon>Desertifilales</taxon>
        <taxon>Desertifilaceae</taxon>
        <taxon>Roseofilum</taxon>
        <taxon>Roseofilum capinflatum</taxon>
    </lineage>
</organism>
<dbReference type="Gene3D" id="3.40.50.300">
    <property type="entry name" value="P-loop containing nucleotide triphosphate hydrolases"/>
    <property type="match status" value="2"/>
</dbReference>
<evidence type="ECO:0000313" key="3">
    <source>
        <dbReference type="EMBL" id="MDJ1176941.1"/>
    </source>
</evidence>
<dbReference type="Proteomes" id="UP001235849">
    <property type="component" value="Unassembled WGS sequence"/>
</dbReference>
<dbReference type="PANTHER" id="PTHR42957:SF2">
    <property type="entry name" value="HELICASE HERA CENTRAL DOMAIN-CONTAINING PROTEIN"/>
    <property type="match status" value="1"/>
</dbReference>
<dbReference type="InterPro" id="IPR008571">
    <property type="entry name" value="HerA-like"/>
</dbReference>
<evidence type="ECO:0000259" key="2">
    <source>
        <dbReference type="Pfam" id="PF01935"/>
    </source>
</evidence>
<feature type="compositionally biased region" description="Basic and acidic residues" evidence="1">
    <location>
        <begin position="561"/>
        <end position="579"/>
    </location>
</feature>
<proteinExistence type="predicted"/>
<reference evidence="3 4" key="1">
    <citation type="submission" date="2023-01" db="EMBL/GenBank/DDBJ databases">
        <title>Novel diversity within Roseofilum (Cyanobacteria; Desertifilaceae) from marine benthic mats with descriptions of four novel species.</title>
        <authorList>
            <person name="Wang Y."/>
            <person name="Berthold D.E."/>
            <person name="Hu J."/>
            <person name="Lefler F.W."/>
            <person name="Laughinghouse H.D. IV."/>
        </authorList>
    </citation>
    <scope>NUCLEOTIDE SEQUENCE [LARGE SCALE GENOMIC DNA]</scope>
    <source>
        <strain evidence="3 4">BLCC-M114</strain>
    </source>
</reference>
<feature type="domain" description="Helicase HerA central" evidence="2">
    <location>
        <begin position="160"/>
        <end position="274"/>
    </location>
</feature>
<sequence length="593" mass="67017">MTSNNNYVGTLVGESTSSEFRLAVTPETIQEQDIIAVDAELNAKEKESSEPIRIWAKVQRIERMNPLFPQEAGHELAYTQTNPFDTVMSLSRDMVTAICKILGYEFTEDISSGKLKKLRYPPKPATNAYRPDSKDIARIVVGELKENSKNDISDRALDIATLSNRDINVKVDGHAIVSRHLAILAMTGAGKSWTSRRIIEQLAIKNYPIVIFDPHGDYTGLSDIPEIQNKVKRYYAQFPVFEQESDTIASIVSSLGYELTDAMKSRFDDVFKAASCFIVDDPNEMQERTNWLSDKINKPDLKKYGIKPDLWLIANLAEAGESVLQNDSKKVKTDNEDQKKLEEWGWSRLSQYSGTDKRTLEGIKKRTYTAAKELQGMEQRNKKYAAYGNPLPKDRTELVNYGQISIISLTGYTDEFRATIYSIIANDIFESKVKNDLTYPVLLLLEEAHNFAPGKPNTIAEQKAITVTKKIAQEGRKFGVGLMLVSQRPSRLDETTLAMCNSYIVMRMLNPADQSFIRKVIENLGEEETKMLPDLEVGEAILSGQFTSFPILVKMKPPESQGEREEKNAFDTLEEEHRKVVAPNNRKPSKSKR</sequence>
<keyword evidence="3" id="KW-0067">ATP-binding</keyword>
<name>A0ABT7BCQ5_9CYAN</name>
<evidence type="ECO:0000313" key="4">
    <source>
        <dbReference type="Proteomes" id="UP001235849"/>
    </source>
</evidence>
<dbReference type="Pfam" id="PF01935">
    <property type="entry name" value="DUF87"/>
    <property type="match status" value="1"/>
</dbReference>
<dbReference type="InterPro" id="IPR002789">
    <property type="entry name" value="HerA_central"/>
</dbReference>
<accession>A0ABT7BCQ5</accession>
<dbReference type="RefSeq" id="WP_283769209.1">
    <property type="nucleotide sequence ID" value="NZ_JAQOSO010000115.1"/>
</dbReference>
<feature type="region of interest" description="Disordered" evidence="1">
    <location>
        <begin position="556"/>
        <end position="593"/>
    </location>
</feature>
<dbReference type="EMBL" id="JAQOSO010000115">
    <property type="protein sequence ID" value="MDJ1176941.1"/>
    <property type="molecule type" value="Genomic_DNA"/>
</dbReference>
<comment type="caution">
    <text evidence="3">The sequence shown here is derived from an EMBL/GenBank/DDBJ whole genome shotgun (WGS) entry which is preliminary data.</text>
</comment>
<dbReference type="SUPFAM" id="SSF52540">
    <property type="entry name" value="P-loop containing nucleoside triphosphate hydrolases"/>
    <property type="match status" value="1"/>
</dbReference>
<dbReference type="GO" id="GO:0005524">
    <property type="term" value="F:ATP binding"/>
    <property type="evidence" value="ECO:0007669"/>
    <property type="project" value="UniProtKB-KW"/>
</dbReference>
<evidence type="ECO:0000256" key="1">
    <source>
        <dbReference type="SAM" id="MobiDB-lite"/>
    </source>
</evidence>
<dbReference type="InterPro" id="IPR027417">
    <property type="entry name" value="P-loop_NTPase"/>
</dbReference>
<dbReference type="PANTHER" id="PTHR42957">
    <property type="entry name" value="HELICASE MJ1565-RELATED"/>
    <property type="match status" value="1"/>
</dbReference>
<keyword evidence="3" id="KW-0547">Nucleotide-binding</keyword>
<gene>
    <name evidence="3" type="ORF">PMG25_22885</name>
</gene>
<keyword evidence="4" id="KW-1185">Reference proteome</keyword>
<protein>
    <submittedName>
        <fullName evidence="3">ATP-binding protein</fullName>
    </submittedName>
</protein>